<organism evidence="2 3">
    <name type="scientific">Daphnia pulex</name>
    <name type="common">Water flea</name>
    <dbReference type="NCBI Taxonomy" id="6669"/>
    <lineage>
        <taxon>Eukaryota</taxon>
        <taxon>Metazoa</taxon>
        <taxon>Ecdysozoa</taxon>
        <taxon>Arthropoda</taxon>
        <taxon>Crustacea</taxon>
        <taxon>Branchiopoda</taxon>
        <taxon>Diplostraca</taxon>
        <taxon>Cladocera</taxon>
        <taxon>Anomopoda</taxon>
        <taxon>Daphniidae</taxon>
        <taxon>Daphnia</taxon>
    </lineage>
</organism>
<keyword evidence="3" id="KW-1185">Reference proteome</keyword>
<name>E9GF97_DAPPU</name>
<accession>E9GF97</accession>
<dbReference type="Proteomes" id="UP000000305">
    <property type="component" value="Unassembled WGS sequence"/>
</dbReference>
<sequence length="116" mass="13408">MLENARAAEAADRYAESVEQLSKQATNSKPETTERRRRRNVANVEDNGLTQEVRARQKTNVEIVDMTGRIPNQNRARQTGKKCESFQQVLQEQESQARIIFKARAHQTSQRPRELE</sequence>
<gene>
    <name evidence="2" type="ORF">DAPPUDRAFT_241872</name>
</gene>
<proteinExistence type="predicted"/>
<reference evidence="2 3" key="1">
    <citation type="journal article" date="2011" name="Science">
        <title>The ecoresponsive genome of Daphnia pulex.</title>
        <authorList>
            <person name="Colbourne J.K."/>
            <person name="Pfrender M.E."/>
            <person name="Gilbert D."/>
            <person name="Thomas W.K."/>
            <person name="Tucker A."/>
            <person name="Oakley T.H."/>
            <person name="Tokishita S."/>
            <person name="Aerts A."/>
            <person name="Arnold G.J."/>
            <person name="Basu M.K."/>
            <person name="Bauer D.J."/>
            <person name="Caceres C.E."/>
            <person name="Carmel L."/>
            <person name="Casola C."/>
            <person name="Choi J.H."/>
            <person name="Detter J.C."/>
            <person name="Dong Q."/>
            <person name="Dusheyko S."/>
            <person name="Eads B.D."/>
            <person name="Frohlich T."/>
            <person name="Geiler-Samerotte K.A."/>
            <person name="Gerlach D."/>
            <person name="Hatcher P."/>
            <person name="Jogdeo S."/>
            <person name="Krijgsveld J."/>
            <person name="Kriventseva E.V."/>
            <person name="Kultz D."/>
            <person name="Laforsch C."/>
            <person name="Lindquist E."/>
            <person name="Lopez J."/>
            <person name="Manak J.R."/>
            <person name="Muller J."/>
            <person name="Pangilinan J."/>
            <person name="Patwardhan R.P."/>
            <person name="Pitluck S."/>
            <person name="Pritham E.J."/>
            <person name="Rechtsteiner A."/>
            <person name="Rho M."/>
            <person name="Rogozin I.B."/>
            <person name="Sakarya O."/>
            <person name="Salamov A."/>
            <person name="Schaack S."/>
            <person name="Shapiro H."/>
            <person name="Shiga Y."/>
            <person name="Skalitzky C."/>
            <person name="Smith Z."/>
            <person name="Souvorov A."/>
            <person name="Sung W."/>
            <person name="Tang Z."/>
            <person name="Tsuchiya D."/>
            <person name="Tu H."/>
            <person name="Vos H."/>
            <person name="Wang M."/>
            <person name="Wolf Y.I."/>
            <person name="Yamagata H."/>
            <person name="Yamada T."/>
            <person name="Ye Y."/>
            <person name="Shaw J.R."/>
            <person name="Andrews J."/>
            <person name="Crease T.J."/>
            <person name="Tang H."/>
            <person name="Lucas S.M."/>
            <person name="Robertson H.M."/>
            <person name="Bork P."/>
            <person name="Koonin E.V."/>
            <person name="Zdobnov E.M."/>
            <person name="Grigoriev I.V."/>
            <person name="Lynch M."/>
            <person name="Boore J.L."/>
        </authorList>
    </citation>
    <scope>NUCLEOTIDE SEQUENCE [LARGE SCALE GENOMIC DNA]</scope>
</reference>
<evidence type="ECO:0000313" key="2">
    <source>
        <dbReference type="EMBL" id="EFX81849.1"/>
    </source>
</evidence>
<dbReference type="AlphaFoldDB" id="E9GF97"/>
<feature type="region of interest" description="Disordered" evidence="1">
    <location>
        <begin position="1"/>
        <end position="50"/>
    </location>
</feature>
<dbReference type="InParanoid" id="E9GF97"/>
<dbReference type="EMBL" id="GL732542">
    <property type="protein sequence ID" value="EFX81849.1"/>
    <property type="molecule type" value="Genomic_DNA"/>
</dbReference>
<dbReference type="KEGG" id="dpx:DAPPUDRAFT_241872"/>
<dbReference type="HOGENOM" id="CLU_2099302_0_0_1"/>
<evidence type="ECO:0000313" key="3">
    <source>
        <dbReference type="Proteomes" id="UP000000305"/>
    </source>
</evidence>
<feature type="compositionally biased region" description="Polar residues" evidence="1">
    <location>
        <begin position="19"/>
        <end position="30"/>
    </location>
</feature>
<protein>
    <submittedName>
        <fullName evidence="2">Uncharacterized protein</fullName>
    </submittedName>
</protein>
<evidence type="ECO:0000256" key="1">
    <source>
        <dbReference type="SAM" id="MobiDB-lite"/>
    </source>
</evidence>